<reference evidence="8 9" key="1">
    <citation type="journal article" date="2019" name="Int. J. Syst. Evol. Microbiol.">
        <title>The Global Catalogue of Microorganisms (GCM) 10K type strain sequencing project: providing services to taxonomists for standard genome sequencing and annotation.</title>
        <authorList>
            <consortium name="The Broad Institute Genomics Platform"/>
            <consortium name="The Broad Institute Genome Sequencing Center for Infectious Disease"/>
            <person name="Wu L."/>
            <person name="Ma J."/>
        </authorList>
    </citation>
    <scope>NUCLEOTIDE SEQUENCE [LARGE SCALE GENOMIC DNA]</scope>
    <source>
        <strain evidence="8 9">JCM 6833</strain>
    </source>
</reference>
<evidence type="ECO:0000256" key="3">
    <source>
        <dbReference type="ARBA" id="ARBA00022801"/>
    </source>
</evidence>
<dbReference type="InterPro" id="IPR000073">
    <property type="entry name" value="AB_hydrolase_1"/>
</dbReference>
<evidence type="ECO:0000256" key="2">
    <source>
        <dbReference type="ARBA" id="ARBA00022729"/>
    </source>
</evidence>
<gene>
    <name evidence="8" type="ORF">GCM10010411_15550</name>
</gene>
<dbReference type="Pfam" id="PF00561">
    <property type="entry name" value="Abhydrolase_1"/>
    <property type="match status" value="1"/>
</dbReference>
<accession>A0ABN3PHU2</accession>
<keyword evidence="2 5" id="KW-0732">Signal</keyword>
<evidence type="ECO:0000256" key="1">
    <source>
        <dbReference type="ARBA" id="ARBA00010088"/>
    </source>
</evidence>
<feature type="chain" id="PRO_5046379700" evidence="5">
    <location>
        <begin position="33"/>
        <end position="570"/>
    </location>
</feature>
<evidence type="ECO:0000313" key="9">
    <source>
        <dbReference type="Proteomes" id="UP001501509"/>
    </source>
</evidence>
<keyword evidence="9" id="KW-1185">Reference proteome</keyword>
<feature type="signal peptide" evidence="5">
    <location>
        <begin position="1"/>
        <end position="32"/>
    </location>
</feature>
<feature type="compositionally biased region" description="Polar residues" evidence="4">
    <location>
        <begin position="550"/>
        <end position="564"/>
    </location>
</feature>
<dbReference type="Pfam" id="PF08386">
    <property type="entry name" value="Abhydrolase_4"/>
    <property type="match status" value="1"/>
</dbReference>
<protein>
    <submittedName>
        <fullName evidence="8">Alpha/beta hydrolase</fullName>
    </submittedName>
</protein>
<feature type="region of interest" description="Disordered" evidence="4">
    <location>
        <begin position="372"/>
        <end position="394"/>
    </location>
</feature>
<name>A0ABN3PHU2_9ACTN</name>
<feature type="domain" description="AB hydrolase-1" evidence="6">
    <location>
        <begin position="120"/>
        <end position="305"/>
    </location>
</feature>
<dbReference type="GO" id="GO:0016787">
    <property type="term" value="F:hydrolase activity"/>
    <property type="evidence" value="ECO:0007669"/>
    <property type="project" value="UniProtKB-KW"/>
</dbReference>
<proteinExistence type="inferred from homology"/>
<dbReference type="Proteomes" id="UP001501509">
    <property type="component" value="Unassembled WGS sequence"/>
</dbReference>
<dbReference type="InterPro" id="IPR051601">
    <property type="entry name" value="Serine_prot/Carboxylest_S33"/>
</dbReference>
<dbReference type="InterPro" id="IPR013595">
    <property type="entry name" value="Pept_S33_TAP-like_C"/>
</dbReference>
<dbReference type="Gene3D" id="3.40.50.1820">
    <property type="entry name" value="alpha/beta hydrolase"/>
    <property type="match status" value="1"/>
</dbReference>
<dbReference type="PANTHER" id="PTHR43248">
    <property type="entry name" value="2-SUCCINYL-6-HYDROXY-2,4-CYCLOHEXADIENE-1-CARBOXYLATE SYNTHASE"/>
    <property type="match status" value="1"/>
</dbReference>
<sequence>MNPSRSFITVASLAIAASTAVPVAAPAGTAVAGTAVAATAAAGTAPKIEWKACRAFSEAALKQMFAAGQIAEFKALWARTECGTVSVPLDYGAPSGRKISIAVTRLKATDQARRLGSLALNPGGPGGSGYLMPVTYVMLHRNGNGEKLNQRYDLIGFDPRGVGYSTKVDCPDPGQAPDPGPSPITKVEAKQVYDRTVKANQACGNHDPAFLRQLTTANVARDLDQIRQGLRQRTLSFLGISWGTWLGAIYRSLFPASVQRMWLDSTAIPEFRLDTFEAGRAKATDRNFSRLAAWMAERNATYGFGSTAAQVERSLARMRVAFNAHPKTFTDLPDWVFDGVFIALASSTTSRDWPLAAAVLRELRQAQSGANAPPLIKKAFSPPPGDGGTPPSDLPEEFNPTMHQAVFCNEDTGPRDFDSAWAAYQKRLRRYPVTGEASGFINNCAGWPHPAQAVKLRRNNASLVMSGHRYEVPSPYEWTRQMQASIGGSVLTVGDDIHGSTAGEDTDCAPRIAAYFFTGRPDNGRCQGVPLPTSTEVPPLTVTDLARSLAQHTSKQNPYASNAPTRGVHS</sequence>
<evidence type="ECO:0000259" key="6">
    <source>
        <dbReference type="Pfam" id="PF00561"/>
    </source>
</evidence>
<evidence type="ECO:0000313" key="8">
    <source>
        <dbReference type="EMBL" id="GAA2583709.1"/>
    </source>
</evidence>
<organism evidence="8 9">
    <name type="scientific">Actinomadura fulvescens</name>
    <dbReference type="NCBI Taxonomy" id="46160"/>
    <lineage>
        <taxon>Bacteria</taxon>
        <taxon>Bacillati</taxon>
        <taxon>Actinomycetota</taxon>
        <taxon>Actinomycetes</taxon>
        <taxon>Streptosporangiales</taxon>
        <taxon>Thermomonosporaceae</taxon>
        <taxon>Actinomadura</taxon>
    </lineage>
</organism>
<dbReference type="EMBL" id="BAAATD010000002">
    <property type="protein sequence ID" value="GAA2583709.1"/>
    <property type="molecule type" value="Genomic_DNA"/>
</dbReference>
<evidence type="ECO:0000256" key="5">
    <source>
        <dbReference type="SAM" id="SignalP"/>
    </source>
</evidence>
<keyword evidence="3 8" id="KW-0378">Hydrolase</keyword>
<feature type="domain" description="Peptidase S33 tripeptidyl aminopeptidase-like C-terminal" evidence="7">
    <location>
        <begin position="442"/>
        <end position="523"/>
    </location>
</feature>
<evidence type="ECO:0000259" key="7">
    <source>
        <dbReference type="Pfam" id="PF08386"/>
    </source>
</evidence>
<dbReference type="InterPro" id="IPR029058">
    <property type="entry name" value="AB_hydrolase_fold"/>
</dbReference>
<dbReference type="PANTHER" id="PTHR43248:SF29">
    <property type="entry name" value="TRIPEPTIDYL AMINOPEPTIDASE"/>
    <property type="match status" value="1"/>
</dbReference>
<feature type="region of interest" description="Disordered" evidence="4">
    <location>
        <begin position="549"/>
        <end position="570"/>
    </location>
</feature>
<evidence type="ECO:0000256" key="4">
    <source>
        <dbReference type="SAM" id="MobiDB-lite"/>
    </source>
</evidence>
<dbReference type="SUPFAM" id="SSF53474">
    <property type="entry name" value="alpha/beta-Hydrolases"/>
    <property type="match status" value="1"/>
</dbReference>
<comment type="caution">
    <text evidence="8">The sequence shown here is derived from an EMBL/GenBank/DDBJ whole genome shotgun (WGS) entry which is preliminary data.</text>
</comment>
<comment type="similarity">
    <text evidence="1">Belongs to the peptidase S33 family.</text>
</comment>